<evidence type="ECO:0000313" key="3">
    <source>
        <dbReference type="Proteomes" id="UP000276991"/>
    </source>
</evidence>
<accession>A0A498SCZ3</accession>
<name>A0A498SCZ3_ACAVI</name>
<dbReference type="EMBL" id="UPTC01000099">
    <property type="protein sequence ID" value="VBB26374.1"/>
    <property type="molecule type" value="Genomic_DNA"/>
</dbReference>
<dbReference type="AlphaFoldDB" id="A0A498SCZ3"/>
<organism evidence="2 3">
    <name type="scientific">Acanthocheilonema viteae</name>
    <name type="common">Filarial nematode worm</name>
    <name type="synonym">Dipetalonema viteae</name>
    <dbReference type="NCBI Taxonomy" id="6277"/>
    <lineage>
        <taxon>Eukaryota</taxon>
        <taxon>Metazoa</taxon>
        <taxon>Ecdysozoa</taxon>
        <taxon>Nematoda</taxon>
        <taxon>Chromadorea</taxon>
        <taxon>Rhabditida</taxon>
        <taxon>Spirurina</taxon>
        <taxon>Spiruromorpha</taxon>
        <taxon>Filarioidea</taxon>
        <taxon>Onchocercidae</taxon>
        <taxon>Acanthocheilonema</taxon>
    </lineage>
</organism>
<reference evidence="2 3" key="1">
    <citation type="submission" date="2018-08" db="EMBL/GenBank/DDBJ databases">
        <authorList>
            <person name="Laetsch R D."/>
            <person name="Stevens L."/>
            <person name="Kumar S."/>
            <person name="Blaxter L. M."/>
        </authorList>
    </citation>
    <scope>NUCLEOTIDE SEQUENCE [LARGE SCALE GENOMIC DNA]</scope>
</reference>
<evidence type="ECO:0000256" key="1">
    <source>
        <dbReference type="SAM" id="Phobius"/>
    </source>
</evidence>
<feature type="transmembrane region" description="Helical" evidence="1">
    <location>
        <begin position="221"/>
        <end position="242"/>
    </location>
</feature>
<keyword evidence="1" id="KW-0472">Membrane</keyword>
<keyword evidence="1" id="KW-0812">Transmembrane</keyword>
<keyword evidence="1" id="KW-1133">Transmembrane helix</keyword>
<feature type="transmembrane region" description="Helical" evidence="1">
    <location>
        <begin position="7"/>
        <end position="24"/>
    </location>
</feature>
<feature type="transmembrane region" description="Helical" evidence="1">
    <location>
        <begin position="160"/>
        <end position="184"/>
    </location>
</feature>
<proteinExistence type="predicted"/>
<protein>
    <submittedName>
        <fullName evidence="2">Uncharacterized protein</fullName>
    </submittedName>
</protein>
<keyword evidence="3" id="KW-1185">Reference proteome</keyword>
<feature type="transmembrane region" description="Helical" evidence="1">
    <location>
        <begin position="127"/>
        <end position="148"/>
    </location>
</feature>
<dbReference type="Proteomes" id="UP000276991">
    <property type="component" value="Unassembled WGS sequence"/>
</dbReference>
<dbReference type="OrthoDB" id="5857321at2759"/>
<sequence length="254" mass="28866">MHQFQIAYTSVMLLVVIITNYALFSPNWRNLALSDSYESSAKDRIKGNIAMNDTMSNETKLVIPRQMGVLRNRCSYNDDMNDQFADDMTMFAENDMNSIIYNTFEQLDNSDHFCSLWSSEKPISDTIVMVLLIGTSLLDFVALITTLIDYDIQYIFKMSFVSFLFQLNLIPTILLTTVVVLYAYCNKQAVDAANHIVRQLASSPISTRSAGDIDVSVGSGFYVGCVALMIHWLLNFGTAIYWQWPRISRLTSIF</sequence>
<gene>
    <name evidence="2" type="ORF">NAV_LOCUS1204</name>
</gene>
<evidence type="ECO:0000313" key="2">
    <source>
        <dbReference type="EMBL" id="VBB26374.1"/>
    </source>
</evidence>